<dbReference type="PROSITE" id="PS50923">
    <property type="entry name" value="SUSHI"/>
    <property type="match status" value="3"/>
</dbReference>
<dbReference type="OMA" id="QSERIRC"/>
<evidence type="ECO:0000256" key="2">
    <source>
        <dbReference type="ARBA" id="ARBA00022729"/>
    </source>
</evidence>
<evidence type="ECO:0000256" key="3">
    <source>
        <dbReference type="ARBA" id="ARBA00023157"/>
    </source>
</evidence>
<proteinExistence type="predicted"/>
<keyword evidence="2" id="KW-0732">Signal</keyword>
<evidence type="ECO:0000256" key="4">
    <source>
        <dbReference type="PROSITE-ProRule" id="PRU00302"/>
    </source>
</evidence>
<feature type="domain" description="Sushi" evidence="5">
    <location>
        <begin position="23"/>
        <end position="86"/>
    </location>
</feature>
<dbReference type="InterPro" id="IPR051503">
    <property type="entry name" value="ComplSys_Reg/VirEntry_Med"/>
</dbReference>
<gene>
    <name evidence="7" type="primary">LOC108699136</name>
</gene>
<dbReference type="SMART" id="SM00032">
    <property type="entry name" value="CCP"/>
    <property type="match status" value="3"/>
</dbReference>
<dbReference type="InterPro" id="IPR000436">
    <property type="entry name" value="Sushi_SCR_CCP_dom"/>
</dbReference>
<feature type="domain" description="Sushi" evidence="5">
    <location>
        <begin position="278"/>
        <end position="336"/>
    </location>
</feature>
<dbReference type="RefSeq" id="XP_018086483.1">
    <property type="nucleotide sequence ID" value="XM_018230994.2"/>
</dbReference>
<reference evidence="7" key="1">
    <citation type="submission" date="2025-08" db="UniProtKB">
        <authorList>
            <consortium name="RefSeq"/>
        </authorList>
    </citation>
    <scope>IDENTIFICATION</scope>
    <source>
        <strain evidence="7">J_2021</strain>
        <tissue evidence="7">Erythrocytes</tissue>
    </source>
</reference>
<dbReference type="CDD" id="cd00033">
    <property type="entry name" value="CCP"/>
    <property type="match status" value="2"/>
</dbReference>
<dbReference type="PANTHER" id="PTHR45785:SF14">
    <property type="entry name" value="COAGULATION FACTOR XIII B CHAIN ISOFORM X1"/>
    <property type="match status" value="1"/>
</dbReference>
<dbReference type="GeneID" id="108699136"/>
<dbReference type="SUPFAM" id="SSF57535">
    <property type="entry name" value="Complement control module/SCR domain"/>
    <property type="match status" value="6"/>
</dbReference>
<evidence type="ECO:0000313" key="7">
    <source>
        <dbReference type="RefSeq" id="XP_018086483.1"/>
    </source>
</evidence>
<dbReference type="Bgee" id="108699136">
    <property type="expression patterns" value="Expressed in liver and 2 other cell types or tissues"/>
</dbReference>
<dbReference type="KEGG" id="xla:108699136"/>
<evidence type="ECO:0000259" key="5">
    <source>
        <dbReference type="PROSITE" id="PS50923"/>
    </source>
</evidence>
<dbReference type="OrthoDB" id="9510019at2759"/>
<evidence type="ECO:0000313" key="6">
    <source>
        <dbReference type="Proteomes" id="UP000186698"/>
    </source>
</evidence>
<accession>A0A1L8FCK7</accession>
<name>A0A1L8FCK7_XENLA</name>
<dbReference type="PANTHER" id="PTHR45785">
    <property type="entry name" value="COMPLEMENT FACTOR H-RELATED"/>
    <property type="match status" value="1"/>
</dbReference>
<feature type="domain" description="Sushi" evidence="5">
    <location>
        <begin position="154"/>
        <end position="211"/>
    </location>
</feature>
<comment type="caution">
    <text evidence="4">Lacks conserved residue(s) required for the propagation of feature annotation.</text>
</comment>
<feature type="disulfide bond" evidence="4">
    <location>
        <begin position="280"/>
        <end position="323"/>
    </location>
</feature>
<dbReference type="Gene3D" id="2.10.70.10">
    <property type="entry name" value="Complement Module, domain 1"/>
    <property type="match status" value="6"/>
</dbReference>
<organism evidence="6 7">
    <name type="scientific">Xenopus laevis</name>
    <name type="common">African clawed frog</name>
    <dbReference type="NCBI Taxonomy" id="8355"/>
    <lineage>
        <taxon>Eukaryota</taxon>
        <taxon>Metazoa</taxon>
        <taxon>Chordata</taxon>
        <taxon>Craniata</taxon>
        <taxon>Vertebrata</taxon>
        <taxon>Euteleostomi</taxon>
        <taxon>Amphibia</taxon>
        <taxon>Batrachia</taxon>
        <taxon>Anura</taxon>
        <taxon>Pipoidea</taxon>
        <taxon>Pipidae</taxon>
        <taxon>Xenopodinae</taxon>
        <taxon>Xenopus</taxon>
        <taxon>Xenopus</taxon>
    </lineage>
</organism>
<evidence type="ECO:0000256" key="1">
    <source>
        <dbReference type="ARBA" id="ARBA00022659"/>
    </source>
</evidence>
<dbReference type="Pfam" id="PF00084">
    <property type="entry name" value="Sushi"/>
    <property type="match status" value="2"/>
</dbReference>
<dbReference type="FunFam" id="2.10.70.10:FF:000026">
    <property type="entry name" value="Complement inhibitory factor H"/>
    <property type="match status" value="1"/>
</dbReference>
<keyword evidence="6" id="KW-1185">Reference proteome</keyword>
<keyword evidence="3 4" id="KW-1015">Disulfide bond</keyword>
<sequence length="430" mass="49136">MGPVGVLLLILCCIAAGAQSSEKTCEKPKLQHGRVPFWYWSDRPINTAITYHCYIDYIPVNKVEDSSYGTATCTENGWDPEPKCLKPCAISNKVMEENSIRLVFEYLWWFTPKIKHGDSTSFKCLHGYGISNSSLLDVKCNDGVIHYPKCTKLVGCRPPPKVPHGETEQYYRCYEHNSAVTYKCHQNYTLVGEKQISCRNGQWEEPPVCKGPCTLSEEVMEANGIRLDKPLWWRCSPVKHGYIVSFNCAKAYEISNSSLLRTKCNDGVVSYPKCLKQQSCGSPPVVPHAKTVQGQMESYEHGSVVRYVCARYYKLEGKENVTCRNGTWDDPPACREPCMITGKDMDKNNINRIWPTPFKQYVNDGEFVLFFCLEGYDISNKDLLLVWCEQGTMEYPKCTEMEEGTTQLPYDWNMLENLVKEKMKTQKSYS</sequence>
<protein>
    <submittedName>
        <fullName evidence="7">Coagulation factor XIII B chain</fullName>
    </submittedName>
</protein>
<dbReference type="InterPro" id="IPR035976">
    <property type="entry name" value="Sushi/SCR/CCP_sf"/>
</dbReference>
<dbReference type="Proteomes" id="UP000186698">
    <property type="component" value="Chromosome 8L"/>
</dbReference>
<dbReference type="PaxDb" id="8355-A0A1L8FCK7"/>
<keyword evidence="1 4" id="KW-0768">Sushi</keyword>
<dbReference type="AlphaFoldDB" id="A0A1L8FCK7"/>